<organism evidence="2 3">
    <name type="scientific">Boletus edulis BED1</name>
    <dbReference type="NCBI Taxonomy" id="1328754"/>
    <lineage>
        <taxon>Eukaryota</taxon>
        <taxon>Fungi</taxon>
        <taxon>Dikarya</taxon>
        <taxon>Basidiomycota</taxon>
        <taxon>Agaricomycotina</taxon>
        <taxon>Agaricomycetes</taxon>
        <taxon>Agaricomycetidae</taxon>
        <taxon>Boletales</taxon>
        <taxon>Boletineae</taxon>
        <taxon>Boletaceae</taxon>
        <taxon>Boletoideae</taxon>
        <taxon>Boletus</taxon>
    </lineage>
</organism>
<reference evidence="2" key="1">
    <citation type="submission" date="2019-10" db="EMBL/GenBank/DDBJ databases">
        <authorList>
            <consortium name="DOE Joint Genome Institute"/>
            <person name="Kuo A."/>
            <person name="Miyauchi S."/>
            <person name="Kiss E."/>
            <person name="Drula E."/>
            <person name="Kohler A."/>
            <person name="Sanchez-Garcia M."/>
            <person name="Andreopoulos B."/>
            <person name="Barry K.W."/>
            <person name="Bonito G."/>
            <person name="Buee M."/>
            <person name="Carver A."/>
            <person name="Chen C."/>
            <person name="Cichocki N."/>
            <person name="Clum A."/>
            <person name="Culley D."/>
            <person name="Crous P.W."/>
            <person name="Fauchery L."/>
            <person name="Girlanda M."/>
            <person name="Hayes R."/>
            <person name="Keri Z."/>
            <person name="LaButti K."/>
            <person name="Lipzen A."/>
            <person name="Lombard V."/>
            <person name="Magnuson J."/>
            <person name="Maillard F."/>
            <person name="Morin E."/>
            <person name="Murat C."/>
            <person name="Nolan M."/>
            <person name="Ohm R."/>
            <person name="Pangilinan J."/>
            <person name="Pereira M."/>
            <person name="Perotto S."/>
            <person name="Peter M."/>
            <person name="Riley R."/>
            <person name="Sitrit Y."/>
            <person name="Stielow B."/>
            <person name="Szollosi G."/>
            <person name="Zifcakova L."/>
            <person name="Stursova M."/>
            <person name="Spatafora J.W."/>
            <person name="Tedersoo L."/>
            <person name="Vaario L.-M."/>
            <person name="Yamada A."/>
            <person name="Yan M."/>
            <person name="Wang P."/>
            <person name="Xu J."/>
            <person name="Bruns T."/>
            <person name="Baldrian P."/>
            <person name="Vilgalys R."/>
            <person name="Henrissat B."/>
            <person name="Grigoriev I.V."/>
            <person name="Hibbett D."/>
            <person name="Nagy L.G."/>
            <person name="Martin F.M."/>
        </authorList>
    </citation>
    <scope>NUCLEOTIDE SEQUENCE</scope>
    <source>
        <strain evidence="2">BED1</strain>
    </source>
</reference>
<name>A0AAD4GEL4_BOLED</name>
<feature type="region of interest" description="Disordered" evidence="1">
    <location>
        <begin position="1"/>
        <end position="22"/>
    </location>
</feature>
<dbReference type="Proteomes" id="UP001194468">
    <property type="component" value="Unassembled WGS sequence"/>
</dbReference>
<evidence type="ECO:0000313" key="3">
    <source>
        <dbReference type="Proteomes" id="UP001194468"/>
    </source>
</evidence>
<evidence type="ECO:0000256" key="1">
    <source>
        <dbReference type="SAM" id="MobiDB-lite"/>
    </source>
</evidence>
<sequence length="145" mass="16855">MTVIDPVLSSSRPTPNLSRSTPNMHPEVCWWKAEQFENWLKTPEVMATVQTTEIYLENENGDSISMKELTEIRTTVHSAWAELVNQRLAPQVWGQLAASGRQLFHSIVESKHPVLMYDNDHWKVKHLTQQSYSAWRWQHLDDEGN</sequence>
<dbReference type="EMBL" id="WHUW01000014">
    <property type="protein sequence ID" value="KAF8439497.1"/>
    <property type="molecule type" value="Genomic_DNA"/>
</dbReference>
<gene>
    <name evidence="2" type="ORF">L210DRAFT_868721</name>
</gene>
<feature type="compositionally biased region" description="Polar residues" evidence="1">
    <location>
        <begin position="8"/>
        <end position="22"/>
    </location>
</feature>
<reference evidence="2" key="2">
    <citation type="journal article" date="2020" name="Nat. Commun.">
        <title>Large-scale genome sequencing of mycorrhizal fungi provides insights into the early evolution of symbiotic traits.</title>
        <authorList>
            <person name="Miyauchi S."/>
            <person name="Kiss E."/>
            <person name="Kuo A."/>
            <person name="Drula E."/>
            <person name="Kohler A."/>
            <person name="Sanchez-Garcia M."/>
            <person name="Morin E."/>
            <person name="Andreopoulos B."/>
            <person name="Barry K.W."/>
            <person name="Bonito G."/>
            <person name="Buee M."/>
            <person name="Carver A."/>
            <person name="Chen C."/>
            <person name="Cichocki N."/>
            <person name="Clum A."/>
            <person name="Culley D."/>
            <person name="Crous P.W."/>
            <person name="Fauchery L."/>
            <person name="Girlanda M."/>
            <person name="Hayes R.D."/>
            <person name="Keri Z."/>
            <person name="LaButti K."/>
            <person name="Lipzen A."/>
            <person name="Lombard V."/>
            <person name="Magnuson J."/>
            <person name="Maillard F."/>
            <person name="Murat C."/>
            <person name="Nolan M."/>
            <person name="Ohm R.A."/>
            <person name="Pangilinan J."/>
            <person name="Pereira M.F."/>
            <person name="Perotto S."/>
            <person name="Peter M."/>
            <person name="Pfister S."/>
            <person name="Riley R."/>
            <person name="Sitrit Y."/>
            <person name="Stielow J.B."/>
            <person name="Szollosi G."/>
            <person name="Zifcakova L."/>
            <person name="Stursova M."/>
            <person name="Spatafora J.W."/>
            <person name="Tedersoo L."/>
            <person name="Vaario L.M."/>
            <person name="Yamada A."/>
            <person name="Yan M."/>
            <person name="Wang P."/>
            <person name="Xu J."/>
            <person name="Bruns T."/>
            <person name="Baldrian P."/>
            <person name="Vilgalys R."/>
            <person name="Dunand C."/>
            <person name="Henrissat B."/>
            <person name="Grigoriev I.V."/>
            <person name="Hibbett D."/>
            <person name="Nagy L.G."/>
            <person name="Martin F.M."/>
        </authorList>
    </citation>
    <scope>NUCLEOTIDE SEQUENCE</scope>
    <source>
        <strain evidence="2">BED1</strain>
    </source>
</reference>
<keyword evidence="3" id="KW-1185">Reference proteome</keyword>
<comment type="caution">
    <text evidence="2">The sequence shown here is derived from an EMBL/GenBank/DDBJ whole genome shotgun (WGS) entry which is preliminary data.</text>
</comment>
<proteinExistence type="predicted"/>
<evidence type="ECO:0000313" key="2">
    <source>
        <dbReference type="EMBL" id="KAF8439497.1"/>
    </source>
</evidence>
<dbReference type="AlphaFoldDB" id="A0AAD4GEL4"/>
<accession>A0AAD4GEL4</accession>
<protein>
    <submittedName>
        <fullName evidence="2">Uncharacterized protein</fullName>
    </submittedName>
</protein>